<feature type="compositionally biased region" description="Basic and acidic residues" evidence="1">
    <location>
        <begin position="452"/>
        <end position="464"/>
    </location>
</feature>
<protein>
    <submittedName>
        <fullName evidence="2">Uncharacterized protein</fullName>
    </submittedName>
</protein>
<comment type="caution">
    <text evidence="2">The sequence shown here is derived from an EMBL/GenBank/DDBJ whole genome shotgun (WGS) entry which is preliminary data.</text>
</comment>
<feature type="region of interest" description="Disordered" evidence="1">
    <location>
        <begin position="675"/>
        <end position="714"/>
    </location>
</feature>
<evidence type="ECO:0000313" key="3">
    <source>
        <dbReference type="Proteomes" id="UP001487740"/>
    </source>
</evidence>
<proteinExistence type="predicted"/>
<feature type="compositionally biased region" description="Polar residues" evidence="1">
    <location>
        <begin position="271"/>
        <end position="280"/>
    </location>
</feature>
<feature type="compositionally biased region" description="Low complexity" evidence="1">
    <location>
        <begin position="469"/>
        <end position="478"/>
    </location>
</feature>
<feature type="region of interest" description="Disordered" evidence="1">
    <location>
        <begin position="271"/>
        <end position="333"/>
    </location>
</feature>
<feature type="region of interest" description="Disordered" evidence="1">
    <location>
        <begin position="168"/>
        <end position="207"/>
    </location>
</feature>
<dbReference type="AlphaFoldDB" id="A0AAW0TX54"/>
<gene>
    <name evidence="2" type="ORF">O3P69_017471</name>
</gene>
<feature type="compositionally biased region" description="Basic and acidic residues" evidence="1">
    <location>
        <begin position="613"/>
        <end position="622"/>
    </location>
</feature>
<name>A0AAW0TX54_SCYPA</name>
<feature type="compositionally biased region" description="Polar residues" evidence="1">
    <location>
        <begin position="422"/>
        <end position="431"/>
    </location>
</feature>
<evidence type="ECO:0000313" key="2">
    <source>
        <dbReference type="EMBL" id="KAK8391871.1"/>
    </source>
</evidence>
<feature type="region of interest" description="Disordered" evidence="1">
    <location>
        <begin position="346"/>
        <end position="499"/>
    </location>
</feature>
<sequence length="773" mass="81454">MSKTTARMIAVSPERDVRVAEQAALHRSCVTGCGGWRRAERMTRLWQGLCDSGGALGHQHPPAPCLCQGGRTIDSRSTSCVRIQIPEVTIPECWSGAMSRWCRTVCRAGSVSRVPASAGPPALVVPRTAATHACLTLPELYELGGRGLMLPHFPALLLLLVSSGGSDFSPSPPPPWKAPSTSRPSPKQPPAGRPEPGRGPDTLTPAPPEIKVRHQVLLDVAGHLLRPSGGHHEASPASRPGVPRGTHGGLAGQGLFTLHLDRMVSRSASALPSAELSTPSIPAPPRPWGGSSPSGGVNTWVISAVSGEQQPGQDNHHLAHQTPSPSTAGGCLHRDAHTNANQLISHTSRSARLPRPLAEPGLQDFPAPHVNLRHNNVPSSSSRDTSHLSSLTRPSGEHFLNETRVSSRSGSSSEAKLGHTATAASTRPQKVSQDDDSLAADSDTSRGTAGVHTRDTRTGDDHTVPGHISKASVKSSHAAHSKHEMWKGGGGGDGEEGGKDIDFPAASPIIRHTKPPLSTVLPEHNRHALSLLVSDEPDSTGGNSEVYEADALLSKTWKRGSEGPAQEAPPTALAGALAAENGQKKAKNSLFRVGRADREAGREGGSPGVLLQQREKREAEGTRKNEFVVADAGANEGQLDMAAGQGQGGGAAFGEIRKTPAAECRETDGNCAAENRRQKTQKWSRIRGLPASPPTWDSQGVSPRAGGEDGDDSAVVGGKGRVKRWSSVLQSYNNLPPGMYSRVFPGSFPRLYSSYHPAADPNMLPRAEALQGW</sequence>
<evidence type="ECO:0000256" key="1">
    <source>
        <dbReference type="SAM" id="MobiDB-lite"/>
    </source>
</evidence>
<dbReference type="Proteomes" id="UP001487740">
    <property type="component" value="Unassembled WGS sequence"/>
</dbReference>
<organism evidence="2 3">
    <name type="scientific">Scylla paramamosain</name>
    <name type="common">Mud crab</name>
    <dbReference type="NCBI Taxonomy" id="85552"/>
    <lineage>
        <taxon>Eukaryota</taxon>
        <taxon>Metazoa</taxon>
        <taxon>Ecdysozoa</taxon>
        <taxon>Arthropoda</taxon>
        <taxon>Crustacea</taxon>
        <taxon>Multicrustacea</taxon>
        <taxon>Malacostraca</taxon>
        <taxon>Eumalacostraca</taxon>
        <taxon>Eucarida</taxon>
        <taxon>Decapoda</taxon>
        <taxon>Pleocyemata</taxon>
        <taxon>Brachyura</taxon>
        <taxon>Eubrachyura</taxon>
        <taxon>Portunoidea</taxon>
        <taxon>Portunidae</taxon>
        <taxon>Portuninae</taxon>
        <taxon>Scylla</taxon>
    </lineage>
</organism>
<feature type="compositionally biased region" description="Low complexity" evidence="1">
    <location>
        <begin position="379"/>
        <end position="393"/>
    </location>
</feature>
<feature type="region of interest" description="Disordered" evidence="1">
    <location>
        <begin position="596"/>
        <end position="622"/>
    </location>
</feature>
<reference evidence="2 3" key="1">
    <citation type="submission" date="2023-03" db="EMBL/GenBank/DDBJ databases">
        <title>High-quality genome of Scylla paramamosain provides insights in environmental adaptation.</title>
        <authorList>
            <person name="Zhang L."/>
        </authorList>
    </citation>
    <scope>NUCLEOTIDE SEQUENCE [LARGE SCALE GENOMIC DNA]</scope>
    <source>
        <strain evidence="2">LZ_2023a</strain>
        <tissue evidence="2">Muscle</tissue>
    </source>
</reference>
<dbReference type="EMBL" id="JARAKH010000023">
    <property type="protein sequence ID" value="KAK8391871.1"/>
    <property type="molecule type" value="Genomic_DNA"/>
</dbReference>
<accession>A0AAW0TX54</accession>
<feature type="region of interest" description="Disordered" evidence="1">
    <location>
        <begin position="225"/>
        <end position="250"/>
    </location>
</feature>
<keyword evidence="3" id="KW-1185">Reference proteome</keyword>